<accession>A7SIZ7</accession>
<dbReference type="PANTHER" id="PTHR22906">
    <property type="entry name" value="PROPERDIN"/>
    <property type="match status" value="1"/>
</dbReference>
<keyword evidence="9" id="KW-1015">Disulfide bond</keyword>
<proteinExistence type="predicted"/>
<dbReference type="HOGENOM" id="CLU_047129_1_0_1"/>
<dbReference type="PANTHER" id="PTHR22906:SF43">
    <property type="entry name" value="PROPERDIN"/>
    <property type="match status" value="1"/>
</dbReference>
<keyword evidence="4" id="KW-0812">Transmembrane</keyword>
<organism evidence="10 11">
    <name type="scientific">Nematostella vectensis</name>
    <name type="common">Starlet sea anemone</name>
    <dbReference type="NCBI Taxonomy" id="45351"/>
    <lineage>
        <taxon>Eukaryota</taxon>
        <taxon>Metazoa</taxon>
        <taxon>Cnidaria</taxon>
        <taxon>Anthozoa</taxon>
        <taxon>Hexacorallia</taxon>
        <taxon>Actiniaria</taxon>
        <taxon>Edwardsiidae</taxon>
        <taxon>Nematostella</taxon>
    </lineage>
</organism>
<dbReference type="SMART" id="SM00209">
    <property type="entry name" value="TSP1"/>
    <property type="match status" value="2"/>
</dbReference>
<dbReference type="InParanoid" id="A7SIZ7"/>
<protein>
    <submittedName>
        <fullName evidence="10">Uncharacterized protein</fullName>
    </submittedName>
</protein>
<dbReference type="Proteomes" id="UP000001593">
    <property type="component" value="Unassembled WGS sequence"/>
</dbReference>
<evidence type="ECO:0000256" key="9">
    <source>
        <dbReference type="ARBA" id="ARBA00023157"/>
    </source>
</evidence>
<dbReference type="PROSITE" id="PS50092">
    <property type="entry name" value="TSP1"/>
    <property type="match status" value="2"/>
</dbReference>
<dbReference type="PRINTS" id="PR01705">
    <property type="entry name" value="TSP1REPEAT"/>
</dbReference>
<evidence type="ECO:0000313" key="10">
    <source>
        <dbReference type="EMBL" id="EDO36308.1"/>
    </source>
</evidence>
<keyword evidence="6" id="KW-0677">Repeat</keyword>
<dbReference type="FunFam" id="2.20.100.10:FF:000002">
    <property type="entry name" value="Unc-5 netrin receptor C"/>
    <property type="match status" value="1"/>
</dbReference>
<dbReference type="OMA" id="LECIAPC"/>
<evidence type="ECO:0000313" key="11">
    <source>
        <dbReference type="Proteomes" id="UP000001593"/>
    </source>
</evidence>
<reference evidence="10 11" key="1">
    <citation type="journal article" date="2007" name="Science">
        <title>Sea anemone genome reveals ancestral eumetazoan gene repertoire and genomic organization.</title>
        <authorList>
            <person name="Putnam N.H."/>
            <person name="Srivastava M."/>
            <person name="Hellsten U."/>
            <person name="Dirks B."/>
            <person name="Chapman J."/>
            <person name="Salamov A."/>
            <person name="Terry A."/>
            <person name="Shapiro H."/>
            <person name="Lindquist E."/>
            <person name="Kapitonov V.V."/>
            <person name="Jurka J."/>
            <person name="Genikhovich G."/>
            <person name="Grigoriev I.V."/>
            <person name="Lucas S.M."/>
            <person name="Steele R.E."/>
            <person name="Finnerty J.R."/>
            <person name="Technau U."/>
            <person name="Martindale M.Q."/>
            <person name="Rokhsar D.S."/>
        </authorList>
    </citation>
    <scope>NUCLEOTIDE SEQUENCE [LARGE SCALE GENOMIC DNA]</scope>
    <source>
        <strain evidence="11">CH2 X CH6</strain>
    </source>
</reference>
<evidence type="ECO:0000256" key="1">
    <source>
        <dbReference type="ARBA" id="ARBA00004167"/>
    </source>
</evidence>
<dbReference type="InterPro" id="IPR036383">
    <property type="entry name" value="TSP1_rpt_sf"/>
</dbReference>
<dbReference type="Gene3D" id="2.20.100.10">
    <property type="entry name" value="Thrombospondin type-1 (TSP1) repeat"/>
    <property type="match status" value="2"/>
</dbReference>
<evidence type="ECO:0000256" key="3">
    <source>
        <dbReference type="ARBA" id="ARBA00022525"/>
    </source>
</evidence>
<keyword evidence="3" id="KW-0964">Secreted</keyword>
<dbReference type="SUPFAM" id="SSF82895">
    <property type="entry name" value="TSP-1 type 1 repeat"/>
    <property type="match status" value="2"/>
</dbReference>
<evidence type="ECO:0000256" key="2">
    <source>
        <dbReference type="ARBA" id="ARBA00004613"/>
    </source>
</evidence>
<evidence type="ECO:0000256" key="7">
    <source>
        <dbReference type="ARBA" id="ARBA00022989"/>
    </source>
</evidence>
<evidence type="ECO:0000256" key="8">
    <source>
        <dbReference type="ARBA" id="ARBA00023136"/>
    </source>
</evidence>
<keyword evidence="8" id="KW-0472">Membrane</keyword>
<dbReference type="FunFam" id="2.20.100.10:FF:000007">
    <property type="entry name" value="Thrombospondin 1"/>
    <property type="match status" value="1"/>
</dbReference>
<evidence type="ECO:0000256" key="6">
    <source>
        <dbReference type="ARBA" id="ARBA00022737"/>
    </source>
</evidence>
<gene>
    <name evidence="10" type="ORF">NEMVEDRAFT_v1g120076</name>
</gene>
<dbReference type="PhylomeDB" id="A7SIZ7"/>
<keyword evidence="11" id="KW-1185">Reference proteome</keyword>
<name>A7SIZ7_NEMVE</name>
<dbReference type="EMBL" id="DS469673">
    <property type="protein sequence ID" value="EDO36308.1"/>
    <property type="molecule type" value="Genomic_DNA"/>
</dbReference>
<dbReference type="Pfam" id="PF00090">
    <property type="entry name" value="TSP_1"/>
    <property type="match status" value="2"/>
</dbReference>
<evidence type="ECO:0000256" key="4">
    <source>
        <dbReference type="ARBA" id="ARBA00022692"/>
    </source>
</evidence>
<evidence type="ECO:0000256" key="5">
    <source>
        <dbReference type="ARBA" id="ARBA00022729"/>
    </source>
</evidence>
<dbReference type="InterPro" id="IPR000884">
    <property type="entry name" value="TSP1_rpt"/>
</dbReference>
<keyword evidence="5" id="KW-0732">Signal</keyword>
<comment type="subcellular location">
    <subcellularLocation>
        <location evidence="1">Membrane</location>
        <topology evidence="1">Single-pass membrane protein</topology>
    </subcellularLocation>
    <subcellularLocation>
        <location evidence="2">Secreted</location>
    </subcellularLocation>
</comment>
<dbReference type="AlphaFoldDB" id="A7SIZ7"/>
<dbReference type="InterPro" id="IPR052065">
    <property type="entry name" value="Compl_asym_regulator"/>
</dbReference>
<dbReference type="GO" id="GO:0016020">
    <property type="term" value="C:membrane"/>
    <property type="evidence" value="ECO:0007669"/>
    <property type="project" value="UniProtKB-SubCell"/>
</dbReference>
<sequence>MFICSTVDGGFSEWSQWSLCDNPCGGSVVNRTRTCTNPTPTPDGKPCKGDYLQTKLECIAPCKVTGGYTLWSSWTSCTKTCGTGMQKRSRDCTNPRPIHGGQNCTGDYVQTKSCKLKVCPGK</sequence>
<keyword evidence="7" id="KW-1133">Transmembrane helix</keyword>